<dbReference type="OrthoDB" id="9796533at2"/>
<dbReference type="PANTHER" id="PTHR18964">
    <property type="entry name" value="ROK (REPRESSOR, ORF, KINASE) FAMILY"/>
    <property type="match status" value="1"/>
</dbReference>
<dbReference type="SUPFAM" id="SSF46785">
    <property type="entry name" value="Winged helix' DNA-binding domain"/>
    <property type="match status" value="1"/>
</dbReference>
<keyword evidence="3" id="KW-0119">Carbohydrate metabolism</keyword>
<dbReference type="InterPro" id="IPR000835">
    <property type="entry name" value="HTH_MarR-typ"/>
</dbReference>
<dbReference type="RefSeq" id="WP_153402692.1">
    <property type="nucleotide sequence ID" value="NZ_ML762428.1"/>
</dbReference>
<dbReference type="GO" id="GO:0003700">
    <property type="term" value="F:DNA-binding transcription factor activity"/>
    <property type="evidence" value="ECO:0007669"/>
    <property type="project" value="InterPro"/>
</dbReference>
<evidence type="ECO:0000256" key="2">
    <source>
        <dbReference type="ARBA" id="ARBA00006479"/>
    </source>
</evidence>
<comment type="similarity">
    <text evidence="2">Belongs to the ROK (NagC/XylR) family.</text>
</comment>
<dbReference type="Gene3D" id="3.30.420.40">
    <property type="match status" value="2"/>
</dbReference>
<feature type="domain" description="HTH marR-type" evidence="4">
    <location>
        <begin position="20"/>
        <end position="60"/>
    </location>
</feature>
<organism evidence="5 6">
    <name type="scientific">Gracilibacillus oryzae</name>
    <dbReference type="NCBI Taxonomy" id="1672701"/>
    <lineage>
        <taxon>Bacteria</taxon>
        <taxon>Bacillati</taxon>
        <taxon>Bacillota</taxon>
        <taxon>Bacilli</taxon>
        <taxon>Bacillales</taxon>
        <taxon>Bacillaceae</taxon>
        <taxon>Gracilibacillus</taxon>
    </lineage>
</organism>
<dbReference type="PANTHER" id="PTHR18964:SF149">
    <property type="entry name" value="BIFUNCTIONAL UDP-N-ACETYLGLUCOSAMINE 2-EPIMERASE_N-ACETYLMANNOSAMINE KINASE"/>
    <property type="match status" value="1"/>
</dbReference>
<dbReference type="AlphaFoldDB" id="A0A7C8GTG2"/>
<evidence type="ECO:0000313" key="6">
    <source>
        <dbReference type="Proteomes" id="UP000480246"/>
    </source>
</evidence>
<sequence length="374" mass="41474">MDSNITLKDIKKSNYSAIFQLIYQNGKASKQDIASKLQLSLPTITQNLVRLEKEQLIKKSGQFQSSVGRRATAYAINENARVSLGIAIQKNIVNLLAINLLGDVICKKEIPLAFSTKDKYFQSLSIEVEAFVKEAHIMPEQVLGIGLAVQALTSSDGKTITYGKILDCTGLKIEAISQYLRYPCKFMHDAKCAATTELWMREEIGDAVYLSIGTHLGGAIIINNQIEMGEEGHSGTMEHMTLHSNGPACYCGKNGCMETYCSVSALLNENETIEAFFNGLHEGKNENEQRWNLFLDHLAYSINNIKLVINRKFILGGHLSSYLTDADLDILHKKVADRSAFPSKHPFIQISRSPKQGVPKGAALPFIRDFIQSV</sequence>
<evidence type="ECO:0000256" key="3">
    <source>
        <dbReference type="ARBA" id="ARBA00022629"/>
    </source>
</evidence>
<dbReference type="InterPro" id="IPR043129">
    <property type="entry name" value="ATPase_NBD"/>
</dbReference>
<protein>
    <submittedName>
        <fullName evidence="5">ROK family transcriptional regulator</fullName>
    </submittedName>
</protein>
<dbReference type="InterPro" id="IPR000600">
    <property type="entry name" value="ROK"/>
</dbReference>
<reference evidence="5 6" key="1">
    <citation type="submission" date="2019-10" db="EMBL/GenBank/DDBJ databases">
        <title>Gracilibacillus sp. nov. isolated from rice seeds.</title>
        <authorList>
            <person name="He S."/>
        </authorList>
    </citation>
    <scope>NUCLEOTIDE SEQUENCE [LARGE SCALE GENOMIC DNA]</scope>
    <source>
        <strain evidence="5 6">TD8</strain>
    </source>
</reference>
<proteinExistence type="inferred from homology"/>
<comment type="caution">
    <text evidence="5">The sequence shown here is derived from an EMBL/GenBank/DDBJ whole genome shotgun (WGS) entry which is preliminary data.</text>
</comment>
<keyword evidence="3" id="KW-0859">Xylose metabolism</keyword>
<gene>
    <name evidence="5" type="ORF">F9U64_09140</name>
</gene>
<dbReference type="GO" id="GO:0042732">
    <property type="term" value="P:D-xylose metabolic process"/>
    <property type="evidence" value="ECO:0007669"/>
    <property type="project" value="UniProtKB-KW"/>
</dbReference>
<name>A0A7C8GTG2_9BACI</name>
<dbReference type="Gene3D" id="1.10.10.10">
    <property type="entry name" value="Winged helix-like DNA-binding domain superfamily/Winged helix DNA-binding domain"/>
    <property type="match status" value="1"/>
</dbReference>
<dbReference type="Pfam" id="PF00480">
    <property type="entry name" value="ROK"/>
    <property type="match status" value="1"/>
</dbReference>
<dbReference type="Proteomes" id="UP000480246">
    <property type="component" value="Unassembled WGS sequence"/>
</dbReference>
<dbReference type="EMBL" id="WEID01000042">
    <property type="protein sequence ID" value="KAB8137552.1"/>
    <property type="molecule type" value="Genomic_DNA"/>
</dbReference>
<evidence type="ECO:0000259" key="4">
    <source>
        <dbReference type="Pfam" id="PF01047"/>
    </source>
</evidence>
<dbReference type="SUPFAM" id="SSF53067">
    <property type="entry name" value="Actin-like ATPase domain"/>
    <property type="match status" value="2"/>
</dbReference>
<keyword evidence="6" id="KW-1185">Reference proteome</keyword>
<dbReference type="InterPro" id="IPR036388">
    <property type="entry name" value="WH-like_DNA-bd_sf"/>
</dbReference>
<comment type="function">
    <text evidence="1">Transcriptional repressor of xylose-utilizing enzymes.</text>
</comment>
<evidence type="ECO:0000313" key="5">
    <source>
        <dbReference type="EMBL" id="KAB8137552.1"/>
    </source>
</evidence>
<evidence type="ECO:0000256" key="1">
    <source>
        <dbReference type="ARBA" id="ARBA00002486"/>
    </source>
</evidence>
<accession>A0A7C8GTG2</accession>
<dbReference type="Pfam" id="PF01047">
    <property type="entry name" value="MarR"/>
    <property type="match status" value="1"/>
</dbReference>
<dbReference type="InterPro" id="IPR036390">
    <property type="entry name" value="WH_DNA-bd_sf"/>
</dbReference>